<evidence type="ECO:0000313" key="2">
    <source>
        <dbReference type="Proteomes" id="UP000799444"/>
    </source>
</evidence>
<dbReference type="EMBL" id="ML996326">
    <property type="protein sequence ID" value="KAF2727537.1"/>
    <property type="molecule type" value="Genomic_DNA"/>
</dbReference>
<sequence length="226" mass="25226">MVESPRGLKPLFTSKHAAHSCSTPLKRCNCLTHQPLFPLLDQRFKLCGGPKHFCAESYSGFLVARGREPFSWPPLGTDQPRCSTSRPCRSITDALSAEAISRCFVYDSQGREAVWLACRSGDSVSRAPWTASFDRHPSHLRRLTGCAPRARVCGRCTVGMLSSHSKCSRMMASVLSEVRKVELRRGSAERSWGCSGDRSVLQQRLAIFGGKRRYNTESKHLIRHVC</sequence>
<organism evidence="1 2">
    <name type="scientific">Polyplosphaeria fusca</name>
    <dbReference type="NCBI Taxonomy" id="682080"/>
    <lineage>
        <taxon>Eukaryota</taxon>
        <taxon>Fungi</taxon>
        <taxon>Dikarya</taxon>
        <taxon>Ascomycota</taxon>
        <taxon>Pezizomycotina</taxon>
        <taxon>Dothideomycetes</taxon>
        <taxon>Pleosporomycetidae</taxon>
        <taxon>Pleosporales</taxon>
        <taxon>Tetraplosphaeriaceae</taxon>
        <taxon>Polyplosphaeria</taxon>
    </lineage>
</organism>
<evidence type="ECO:0000313" key="1">
    <source>
        <dbReference type="EMBL" id="KAF2727537.1"/>
    </source>
</evidence>
<dbReference type="Proteomes" id="UP000799444">
    <property type="component" value="Unassembled WGS sequence"/>
</dbReference>
<protein>
    <submittedName>
        <fullName evidence="1">Uncharacterized protein</fullName>
    </submittedName>
</protein>
<accession>A0A9P4QML0</accession>
<proteinExistence type="predicted"/>
<keyword evidence="2" id="KW-1185">Reference proteome</keyword>
<comment type="caution">
    <text evidence="1">The sequence shown here is derived from an EMBL/GenBank/DDBJ whole genome shotgun (WGS) entry which is preliminary data.</text>
</comment>
<reference evidence="1" key="1">
    <citation type="journal article" date="2020" name="Stud. Mycol.">
        <title>101 Dothideomycetes genomes: a test case for predicting lifestyles and emergence of pathogens.</title>
        <authorList>
            <person name="Haridas S."/>
            <person name="Albert R."/>
            <person name="Binder M."/>
            <person name="Bloem J."/>
            <person name="Labutti K."/>
            <person name="Salamov A."/>
            <person name="Andreopoulos B."/>
            <person name="Baker S."/>
            <person name="Barry K."/>
            <person name="Bills G."/>
            <person name="Bluhm B."/>
            <person name="Cannon C."/>
            <person name="Castanera R."/>
            <person name="Culley D."/>
            <person name="Daum C."/>
            <person name="Ezra D."/>
            <person name="Gonzalez J."/>
            <person name="Henrissat B."/>
            <person name="Kuo A."/>
            <person name="Liang C."/>
            <person name="Lipzen A."/>
            <person name="Lutzoni F."/>
            <person name="Magnuson J."/>
            <person name="Mondo S."/>
            <person name="Nolan M."/>
            <person name="Ohm R."/>
            <person name="Pangilinan J."/>
            <person name="Park H.-J."/>
            <person name="Ramirez L."/>
            <person name="Alfaro M."/>
            <person name="Sun H."/>
            <person name="Tritt A."/>
            <person name="Yoshinaga Y."/>
            <person name="Zwiers L.-H."/>
            <person name="Turgeon B."/>
            <person name="Goodwin S."/>
            <person name="Spatafora J."/>
            <person name="Crous P."/>
            <person name="Grigoriev I."/>
        </authorList>
    </citation>
    <scope>NUCLEOTIDE SEQUENCE</scope>
    <source>
        <strain evidence="1">CBS 125425</strain>
    </source>
</reference>
<gene>
    <name evidence="1" type="ORF">EJ04DRAFT_136407</name>
</gene>
<name>A0A9P4QML0_9PLEO</name>
<dbReference type="AlphaFoldDB" id="A0A9P4QML0"/>